<dbReference type="EMBL" id="JAYKXN010000006">
    <property type="protein sequence ID" value="KAK7278520.1"/>
    <property type="molecule type" value="Genomic_DNA"/>
</dbReference>
<proteinExistence type="predicted"/>
<evidence type="ECO:0000256" key="1">
    <source>
        <dbReference type="SAM" id="MobiDB-lite"/>
    </source>
</evidence>
<evidence type="ECO:0000313" key="3">
    <source>
        <dbReference type="Proteomes" id="UP001359559"/>
    </source>
</evidence>
<name>A0AAN9FSH9_CLITE</name>
<reference evidence="2 3" key="1">
    <citation type="submission" date="2024-01" db="EMBL/GenBank/DDBJ databases">
        <title>The genomes of 5 underutilized Papilionoideae crops provide insights into root nodulation and disease resistance.</title>
        <authorList>
            <person name="Yuan L."/>
        </authorList>
    </citation>
    <scope>NUCLEOTIDE SEQUENCE [LARGE SCALE GENOMIC DNA]</scope>
    <source>
        <strain evidence="2">LY-2023</strain>
        <tissue evidence="2">Leaf</tissue>
    </source>
</reference>
<accession>A0AAN9FSH9</accession>
<organism evidence="2 3">
    <name type="scientific">Clitoria ternatea</name>
    <name type="common">Butterfly pea</name>
    <dbReference type="NCBI Taxonomy" id="43366"/>
    <lineage>
        <taxon>Eukaryota</taxon>
        <taxon>Viridiplantae</taxon>
        <taxon>Streptophyta</taxon>
        <taxon>Embryophyta</taxon>
        <taxon>Tracheophyta</taxon>
        <taxon>Spermatophyta</taxon>
        <taxon>Magnoliopsida</taxon>
        <taxon>eudicotyledons</taxon>
        <taxon>Gunneridae</taxon>
        <taxon>Pentapetalae</taxon>
        <taxon>rosids</taxon>
        <taxon>fabids</taxon>
        <taxon>Fabales</taxon>
        <taxon>Fabaceae</taxon>
        <taxon>Papilionoideae</taxon>
        <taxon>50 kb inversion clade</taxon>
        <taxon>NPAAA clade</taxon>
        <taxon>indigoferoid/millettioid clade</taxon>
        <taxon>Phaseoleae</taxon>
        <taxon>Clitoria</taxon>
    </lineage>
</organism>
<feature type="region of interest" description="Disordered" evidence="1">
    <location>
        <begin position="145"/>
        <end position="189"/>
    </location>
</feature>
<feature type="compositionally biased region" description="Polar residues" evidence="1">
    <location>
        <begin position="66"/>
        <end position="75"/>
    </location>
</feature>
<dbReference type="PANTHER" id="PTHR38932">
    <property type="entry name" value="BNAC03G64660D PROTEIN"/>
    <property type="match status" value="1"/>
</dbReference>
<dbReference type="PANTHER" id="PTHR38932:SF1">
    <property type="entry name" value="DUF4005 DOMAIN-CONTAINING PROTEIN"/>
    <property type="match status" value="1"/>
</dbReference>
<feature type="compositionally biased region" description="Basic and acidic residues" evidence="1">
    <location>
        <begin position="78"/>
        <end position="90"/>
    </location>
</feature>
<dbReference type="AlphaFoldDB" id="A0AAN9FSH9"/>
<evidence type="ECO:0000313" key="2">
    <source>
        <dbReference type="EMBL" id="KAK7278520.1"/>
    </source>
</evidence>
<feature type="region of interest" description="Disordered" evidence="1">
    <location>
        <begin position="58"/>
        <end position="108"/>
    </location>
</feature>
<dbReference type="Proteomes" id="UP001359559">
    <property type="component" value="Unassembled WGS sequence"/>
</dbReference>
<keyword evidence="3" id="KW-1185">Reference proteome</keyword>
<sequence length="189" mass="20861">MPSVSVYPKVRARQEPYHVDLGLKAFLSPVMDQKVVSMPSIVKVSKCYVPQLPIPRVSVTDDSEDSGLTSDSSGATGPEKDDNTHEDKINIRASSIPRPRAVISSPDNDIMIGNRNKIRDERFSASKNGAGLQNRHAHCKVKSYDVTDIPPDTGKCKEPGSKNKIDPVGQKRVHKGSIKSENVPREWKF</sequence>
<gene>
    <name evidence="2" type="ORF">RJT34_23550</name>
</gene>
<comment type="caution">
    <text evidence="2">The sequence shown here is derived from an EMBL/GenBank/DDBJ whole genome shotgun (WGS) entry which is preliminary data.</text>
</comment>
<protein>
    <submittedName>
        <fullName evidence="2">Uncharacterized protein</fullName>
    </submittedName>
</protein>
<feature type="compositionally biased region" description="Basic and acidic residues" evidence="1">
    <location>
        <begin position="154"/>
        <end position="165"/>
    </location>
</feature>